<evidence type="ECO:0000256" key="4">
    <source>
        <dbReference type="ARBA" id="ARBA00022840"/>
    </source>
</evidence>
<keyword evidence="1" id="KW-0547">Nucleotide-binding</keyword>
<keyword evidence="5" id="KW-0472">Membrane</keyword>
<dbReference type="Pfam" id="PF20073">
    <property type="entry name" value="DUF6469"/>
    <property type="match status" value="1"/>
</dbReference>
<reference evidence="9 10" key="1">
    <citation type="submission" date="2019-06" db="EMBL/GenBank/DDBJ databases">
        <title>A chromosomal-level reference genome of Carpinus fangiana (Coryloideae, Betulaceae).</title>
        <authorList>
            <person name="Yang X."/>
            <person name="Wang Z."/>
            <person name="Zhang L."/>
            <person name="Hao G."/>
            <person name="Liu J."/>
            <person name="Yang Y."/>
        </authorList>
    </citation>
    <scope>NUCLEOTIDE SEQUENCE [LARGE SCALE GENOMIC DNA]</scope>
    <source>
        <strain evidence="9">Cfa_2016G</strain>
        <tissue evidence="9">Leaf</tissue>
    </source>
</reference>
<dbReference type="GO" id="GO:0005694">
    <property type="term" value="C:chromosome"/>
    <property type="evidence" value="ECO:0007669"/>
    <property type="project" value="UniProtKB-ARBA"/>
</dbReference>
<dbReference type="Pfam" id="PF13086">
    <property type="entry name" value="AAA_11"/>
    <property type="match status" value="2"/>
</dbReference>
<evidence type="ECO:0000313" key="9">
    <source>
        <dbReference type="EMBL" id="KAE8021887.1"/>
    </source>
</evidence>
<dbReference type="Gene3D" id="3.40.50.300">
    <property type="entry name" value="P-loop containing nucleotide triphosphate hydrolases"/>
    <property type="match status" value="2"/>
</dbReference>
<dbReference type="InterPro" id="IPR027417">
    <property type="entry name" value="P-loop_NTPase"/>
</dbReference>
<feature type="domain" description="DNA2/NAM7 helicase helicase" evidence="6">
    <location>
        <begin position="649"/>
        <end position="723"/>
    </location>
</feature>
<feature type="transmembrane region" description="Helical" evidence="5">
    <location>
        <begin position="6"/>
        <end position="26"/>
    </location>
</feature>
<dbReference type="CDD" id="cd18808">
    <property type="entry name" value="SF1_C_Upf1"/>
    <property type="match status" value="1"/>
</dbReference>
<dbReference type="GO" id="GO:0016787">
    <property type="term" value="F:hydrolase activity"/>
    <property type="evidence" value="ECO:0007669"/>
    <property type="project" value="UniProtKB-KW"/>
</dbReference>
<protein>
    <recommendedName>
        <fullName evidence="11">DNA2/NAM7 helicase-like C-terminal domain-containing protein</fullName>
    </recommendedName>
</protein>
<dbReference type="InterPro" id="IPR047187">
    <property type="entry name" value="SF1_C_Upf1"/>
</dbReference>
<evidence type="ECO:0000259" key="8">
    <source>
        <dbReference type="Pfam" id="PF20073"/>
    </source>
</evidence>
<evidence type="ECO:0000256" key="2">
    <source>
        <dbReference type="ARBA" id="ARBA00022801"/>
    </source>
</evidence>
<proteinExistence type="predicted"/>
<keyword evidence="5" id="KW-1133">Transmembrane helix</keyword>
<keyword evidence="5" id="KW-0812">Transmembrane</keyword>
<dbReference type="AlphaFoldDB" id="A0A5N6QWD9"/>
<dbReference type="InterPro" id="IPR041679">
    <property type="entry name" value="DNA2/NAM7-like_C"/>
</dbReference>
<evidence type="ECO:0000256" key="1">
    <source>
        <dbReference type="ARBA" id="ARBA00022741"/>
    </source>
</evidence>
<evidence type="ECO:0000259" key="6">
    <source>
        <dbReference type="Pfam" id="PF13086"/>
    </source>
</evidence>
<evidence type="ECO:0000313" key="10">
    <source>
        <dbReference type="Proteomes" id="UP000327013"/>
    </source>
</evidence>
<organism evidence="9 10">
    <name type="scientific">Carpinus fangiana</name>
    <dbReference type="NCBI Taxonomy" id="176857"/>
    <lineage>
        <taxon>Eukaryota</taxon>
        <taxon>Viridiplantae</taxon>
        <taxon>Streptophyta</taxon>
        <taxon>Embryophyta</taxon>
        <taxon>Tracheophyta</taxon>
        <taxon>Spermatophyta</taxon>
        <taxon>Magnoliopsida</taxon>
        <taxon>eudicotyledons</taxon>
        <taxon>Gunneridae</taxon>
        <taxon>Pentapetalae</taxon>
        <taxon>rosids</taxon>
        <taxon>fabids</taxon>
        <taxon>Fagales</taxon>
        <taxon>Betulaceae</taxon>
        <taxon>Carpinus</taxon>
    </lineage>
</organism>
<dbReference type="Pfam" id="PF13087">
    <property type="entry name" value="AAA_12"/>
    <property type="match status" value="1"/>
</dbReference>
<feature type="domain" description="DNA2/NAM7 helicase helicase" evidence="6">
    <location>
        <begin position="289"/>
        <end position="462"/>
    </location>
</feature>
<feature type="domain" description="DNA2/NAM7 helicase-like C-terminal" evidence="7">
    <location>
        <begin position="731"/>
        <end position="928"/>
    </location>
</feature>
<dbReference type="EMBL" id="CM017323">
    <property type="protein sequence ID" value="KAE8021887.1"/>
    <property type="molecule type" value="Genomic_DNA"/>
</dbReference>
<keyword evidence="10" id="KW-1185">Reference proteome</keyword>
<dbReference type="SUPFAM" id="SSF52540">
    <property type="entry name" value="P-loop containing nucleoside triphosphate hydrolases"/>
    <property type="match status" value="1"/>
</dbReference>
<evidence type="ECO:0000256" key="3">
    <source>
        <dbReference type="ARBA" id="ARBA00022806"/>
    </source>
</evidence>
<dbReference type="Proteomes" id="UP000327013">
    <property type="component" value="Chromosome 3"/>
</dbReference>
<name>A0A5N6QWD9_9ROSI</name>
<keyword evidence="2" id="KW-0378">Hydrolase</keyword>
<sequence>MQSSSLLKGYGFFCCIVTAIVARVIFDYLGCGFSEEAQVMQSSSQGDSLIRVVFSWSIQDVLNRDLYKDKVKKIPKEFLSTSHYVNSFVFPLIEETHADLFSSLTMVSKASTVEILEISIPEGHNPPHDLLYNIKMQKLRDSENDREMYEPETGDLIALTDIRPMCIDDLNRHKGSYLIALVQKARKNIRDESFDEIQILSSKTIEFEQNMQKNKKRTIHFAVFLINMTTNLRIWKALKSGLGDKDMNIIKKVLQADSTVGENCTVCFPREKYSVVVSSLGAVIRSFSLNNSQEEAVLNCIAARECYHKNIVKLIWGPPGTGKTKTVGSLLFALLKRNCRTLTCAPTNVAVLEVTTRFLRLVMDSFEYNTYGLGDIVLFGNGERMKIDDRDDLLDVFLDYRAHILSECFAPLSGWRHCLQSMICLLEDPEQLYRDYLKIQEKDDEIDDHDYIEVQGEGLLGDGNLKSNKRKEDINAQDLKNPNQSIWRRIITQTLKENKSKKKWKEKVQCHMDNQPKYVKTEKGFPSEDGEIKKLTFLDFVKQKYNFLRKKMVIFIVNMYTHLPTCFISLQVVRKMIKLLGWLECLATMLRSVSVSDLKEALSASGDKGNTVSGYTGNFKLCMTIRECLQILLSLRDTFSLPDFFHEYAIKRFCLRNARMLFCTASSSAKLHEEAIDRLEMLVIDEAAQLKECESIIPLQLPGLHHIVLIGDECQLPAMVRSKISEKAGFGRSLFERLVLLGHQKCLLNVQYRMHPSISLFPNKEFYNNQILDSPIVKERSYEKCFLQGNLYGAYSFMNVAYGQDEFDDGHSRKNMVEVAVIAKMVANLFKESVAKKQRVSVGIISPYKAQVFAIQEKLEKTYSMAAESDFSVSIRSVDGFQGGEEDVIIISTVRSNEVGSVGFLSNPQRTNVALTRARYCLWIVGNEDTLVNSDSVWERLVIDAKARGCFHNADEDESLAEAITASLVELDQVGNLLNMDSLLFRKAKWKVFFEDAFLKSLARIKSTEVRKQVLSLLMQLSCGWQQPCRETNLNVRNDTCQPLELYKVNALLYLVWTVDIVEENLKYIQALKIWDVVPFSEIPKLEKNIDIFYGKYSMDFMNCCKFRHFDGNSQVPVSWSVDRNVPRKSNPLKADPMQLLVDQLALLTLKDE</sequence>
<dbReference type="PANTHER" id="PTHR10887">
    <property type="entry name" value="DNA2/NAM7 HELICASE FAMILY"/>
    <property type="match status" value="1"/>
</dbReference>
<dbReference type="OrthoDB" id="6513042at2759"/>
<dbReference type="InterPro" id="IPR041677">
    <property type="entry name" value="DNA2/NAM7_AAA_11"/>
</dbReference>
<accession>A0A5N6QWD9</accession>
<evidence type="ECO:0000259" key="7">
    <source>
        <dbReference type="Pfam" id="PF13087"/>
    </source>
</evidence>
<dbReference type="FunFam" id="3.40.50.300:FF:000326">
    <property type="entry name" value="P-loop containing nucleoside triphosphate hydrolase"/>
    <property type="match status" value="1"/>
</dbReference>
<feature type="domain" description="DUF6469" evidence="8">
    <location>
        <begin position="126"/>
        <end position="239"/>
    </location>
</feature>
<keyword evidence="3" id="KW-0347">Helicase</keyword>
<dbReference type="InterPro" id="IPR045529">
    <property type="entry name" value="DUF6469"/>
</dbReference>
<dbReference type="InterPro" id="IPR045055">
    <property type="entry name" value="DNA2/NAM7-like"/>
</dbReference>
<dbReference type="PANTHER" id="PTHR10887:SF529">
    <property type="entry name" value="P-LOOP NUCLEOSIDE TRIPHOSPHATE HYDROLASE SUPERFAMILY PROTEIN"/>
    <property type="match status" value="1"/>
</dbReference>
<keyword evidence="4" id="KW-0067">ATP-binding</keyword>
<evidence type="ECO:0000256" key="5">
    <source>
        <dbReference type="SAM" id="Phobius"/>
    </source>
</evidence>
<dbReference type="GO" id="GO:0004386">
    <property type="term" value="F:helicase activity"/>
    <property type="evidence" value="ECO:0007669"/>
    <property type="project" value="UniProtKB-KW"/>
</dbReference>
<evidence type="ECO:0008006" key="11">
    <source>
        <dbReference type="Google" id="ProtNLM"/>
    </source>
</evidence>
<gene>
    <name evidence="9" type="ORF">FH972_007737</name>
</gene>
<dbReference type="GO" id="GO:0005524">
    <property type="term" value="F:ATP binding"/>
    <property type="evidence" value="ECO:0007669"/>
    <property type="project" value="UniProtKB-KW"/>
</dbReference>